<dbReference type="EC" id="3.2.2.22" evidence="3 8"/>
<sequence length="298" mass="33346">MPIASNPSILSAVDTKREERMAEPNPELSDLITQTKKKNIVPKFTETFPVEDTAYPYSAFITSVRKDVIKYCTNHTGIVQPVLPLEKNVPELWFYTELKTKTRSITLAIRMDNLYLVGFRTPGGVWWEFGKDGDTHLLDDNAKWLGFGGRYQDLIGSKGLETVTMGRAEMTTAVNYLAKKTTTTLAEAAEEEEELLLLQAAADPKAEEKSNLAKLVIMVCEGLRFFTVSRKVDEGFKKPQAVTISALEGKQVQKWDRISKAVFRWAVDPTAEIPDMKDLGIKDKNAAAQIVALVKDQN</sequence>
<evidence type="ECO:0000256" key="5">
    <source>
        <dbReference type="ARBA" id="ARBA00022801"/>
    </source>
</evidence>
<dbReference type="InterPro" id="IPR016139">
    <property type="entry name" value="Ribosome_inactivat_prot_sub2"/>
</dbReference>
<dbReference type="PaxDb" id="4577-GRMZM2G119705_P01"/>
<dbReference type="GO" id="GO:0030598">
    <property type="term" value="F:rRNA N-glycosylase activity"/>
    <property type="evidence" value="ECO:0007669"/>
    <property type="project" value="UniProtKB-EC"/>
</dbReference>
<gene>
    <name evidence="9" type="ORF">ZEAMMB73_Zm00001d022032</name>
</gene>
<organism evidence="9">
    <name type="scientific">Zea mays</name>
    <name type="common">Maize</name>
    <dbReference type="NCBI Taxonomy" id="4577"/>
    <lineage>
        <taxon>Eukaryota</taxon>
        <taxon>Viridiplantae</taxon>
        <taxon>Streptophyta</taxon>
        <taxon>Embryophyta</taxon>
        <taxon>Tracheophyta</taxon>
        <taxon>Spermatophyta</taxon>
        <taxon>Magnoliopsida</taxon>
        <taxon>Liliopsida</taxon>
        <taxon>Poales</taxon>
        <taxon>Poaceae</taxon>
        <taxon>PACMAD clade</taxon>
        <taxon>Panicoideae</taxon>
        <taxon>Andropogonodae</taxon>
        <taxon>Andropogoneae</taxon>
        <taxon>Tripsacinae</taxon>
        <taxon>Zea</taxon>
    </lineage>
</organism>
<dbReference type="PANTHER" id="PTHR33453:SF9">
    <property type="entry name" value="ALBUMIN B-32"/>
    <property type="match status" value="1"/>
</dbReference>
<dbReference type="Pfam" id="PF00161">
    <property type="entry name" value="RIP"/>
    <property type="match status" value="1"/>
</dbReference>
<dbReference type="InterPro" id="IPR017989">
    <property type="entry name" value="Ribosome_inactivat_1/2"/>
</dbReference>
<dbReference type="FunCoup" id="A0A1D6IIN7">
    <property type="interactions" value="12"/>
</dbReference>
<dbReference type="GO" id="GO:0017148">
    <property type="term" value="P:negative regulation of translation"/>
    <property type="evidence" value="ECO:0007669"/>
    <property type="project" value="UniProtKB-KW"/>
</dbReference>
<evidence type="ECO:0000256" key="2">
    <source>
        <dbReference type="ARBA" id="ARBA00008544"/>
    </source>
</evidence>
<keyword evidence="5 8" id="KW-0378">Hydrolase</keyword>
<dbReference type="GO" id="GO:0006952">
    <property type="term" value="P:defense response"/>
    <property type="evidence" value="ECO:0007669"/>
    <property type="project" value="UniProtKB-KW"/>
</dbReference>
<dbReference type="eggNOG" id="ENOG502R2AI">
    <property type="taxonomic scope" value="Eukaryota"/>
</dbReference>
<evidence type="ECO:0000256" key="6">
    <source>
        <dbReference type="ARBA" id="ARBA00022821"/>
    </source>
</evidence>
<dbReference type="GO" id="GO:0090729">
    <property type="term" value="F:toxin activity"/>
    <property type="evidence" value="ECO:0007669"/>
    <property type="project" value="UniProtKB-KW"/>
</dbReference>
<dbReference type="EMBL" id="CM007650">
    <property type="protein sequence ID" value="ONM59344.1"/>
    <property type="molecule type" value="Genomic_DNA"/>
</dbReference>
<comment type="catalytic activity">
    <reaction evidence="1 8">
        <text>Endohydrolysis of the N-glycosidic bond at one specific adenosine on the 28S rRNA.</text>
        <dbReference type="EC" id="3.2.2.22"/>
    </reaction>
</comment>
<evidence type="ECO:0000256" key="3">
    <source>
        <dbReference type="ARBA" id="ARBA00012001"/>
    </source>
</evidence>
<dbReference type="Gene3D" id="4.10.470.10">
    <property type="entry name" value="Ricin (A Subunit), domain 2"/>
    <property type="match status" value="1"/>
</dbReference>
<dbReference type="PANTHER" id="PTHR33453">
    <property type="match status" value="1"/>
</dbReference>
<dbReference type="Gene3D" id="3.40.420.10">
    <property type="entry name" value="Ricin (A subunit), domain 1"/>
    <property type="match status" value="1"/>
</dbReference>
<proteinExistence type="inferred from homology"/>
<dbReference type="SUPFAM" id="SSF56371">
    <property type="entry name" value="Ribosome inactivating proteins (RIP)"/>
    <property type="match status" value="1"/>
</dbReference>
<dbReference type="SMR" id="A0A1D6IIN7"/>
<dbReference type="AlphaFoldDB" id="A0A1D6IIN7"/>
<keyword evidence="7 8" id="KW-0652">Protein synthesis inhibitor</keyword>
<name>A0A1D6IIN7_MAIZE</name>
<dbReference type="InterPro" id="IPR001574">
    <property type="entry name" value="Ribosome_inactivat_prot"/>
</dbReference>
<evidence type="ECO:0000313" key="9">
    <source>
        <dbReference type="EMBL" id="ONM59344.1"/>
    </source>
</evidence>
<keyword evidence="4 8" id="KW-0800">Toxin</keyword>
<evidence type="ECO:0000256" key="7">
    <source>
        <dbReference type="ARBA" id="ARBA00023193"/>
    </source>
</evidence>
<accession>A0A1D6IIN7</accession>
<dbReference type="ExpressionAtlas" id="A0A1D6IIN7">
    <property type="expression patterns" value="baseline and differential"/>
</dbReference>
<keyword evidence="6 8" id="KW-0611">Plant defense</keyword>
<reference evidence="9" key="1">
    <citation type="submission" date="2015-12" db="EMBL/GenBank/DDBJ databases">
        <title>Update maize B73 reference genome by single molecule sequencing technologies.</title>
        <authorList>
            <consortium name="Maize Genome Sequencing Project"/>
            <person name="Ware D."/>
        </authorList>
    </citation>
    <scope>NUCLEOTIDE SEQUENCE [LARGE SCALE GENOMIC DNA]</scope>
    <source>
        <tissue evidence="9">Seedling</tissue>
    </source>
</reference>
<accession>A0A3L6E4B2</accession>
<evidence type="ECO:0000256" key="8">
    <source>
        <dbReference type="RuleBase" id="RU004915"/>
    </source>
</evidence>
<evidence type="ECO:0000256" key="1">
    <source>
        <dbReference type="ARBA" id="ARBA00000237"/>
    </source>
</evidence>
<dbReference type="IntAct" id="A0A1D6IIN7">
    <property type="interactions" value="2"/>
</dbReference>
<dbReference type="InParanoid" id="A0A1D6IIN7"/>
<comment type="similarity">
    <text evidence="2">Belongs to the ribosome-inactivating protein family. Type 1 RIP subfamily.</text>
</comment>
<dbReference type="PRINTS" id="PR00396">
    <property type="entry name" value="SHIGARICIN"/>
</dbReference>
<dbReference type="InterPro" id="IPR036041">
    <property type="entry name" value="Ribosome-inact_prot_sf"/>
</dbReference>
<dbReference type="STRING" id="4577.A0A1D6IIN7"/>
<protein>
    <recommendedName>
        <fullName evidence="3 8">rRNA N-glycosylase</fullName>
        <ecNumber evidence="3 8">3.2.2.22</ecNumber>
    </recommendedName>
</protein>
<evidence type="ECO:0000256" key="4">
    <source>
        <dbReference type="ARBA" id="ARBA00022656"/>
    </source>
</evidence>
<dbReference type="InterPro" id="IPR016138">
    <property type="entry name" value="Ribosome_inactivat_prot_sub1"/>
</dbReference>